<dbReference type="OrthoDB" id="4322759at2"/>
<dbReference type="Proteomes" id="UP000054024">
    <property type="component" value="Unassembled WGS sequence"/>
</dbReference>
<protein>
    <submittedName>
        <fullName evidence="1">Uncharacterized protein</fullName>
    </submittedName>
</protein>
<keyword evidence="2" id="KW-1185">Reference proteome</keyword>
<dbReference type="Pfam" id="PF19650">
    <property type="entry name" value="DUF6153"/>
    <property type="match status" value="1"/>
</dbReference>
<evidence type="ECO:0000313" key="2">
    <source>
        <dbReference type="Proteomes" id="UP000054024"/>
    </source>
</evidence>
<dbReference type="EMBL" id="LMWJ01000004">
    <property type="protein sequence ID" value="KUM80246.1"/>
    <property type="molecule type" value="Genomic_DNA"/>
</dbReference>
<dbReference type="InterPro" id="IPR046151">
    <property type="entry name" value="DUF6153"/>
</dbReference>
<comment type="caution">
    <text evidence="1">The sequence shown here is derived from an EMBL/GenBank/DDBJ whole genome shotgun (WGS) entry which is preliminary data.</text>
</comment>
<dbReference type="AlphaFoldDB" id="A0A117PIH0"/>
<name>A0A117PIH0_9ACTN</name>
<organism evidence="1 2">
    <name type="scientific">Streptomyces curacoi</name>
    <dbReference type="NCBI Taxonomy" id="146536"/>
    <lineage>
        <taxon>Bacteria</taxon>
        <taxon>Bacillati</taxon>
        <taxon>Actinomycetota</taxon>
        <taxon>Actinomycetes</taxon>
        <taxon>Kitasatosporales</taxon>
        <taxon>Streptomycetaceae</taxon>
        <taxon>Streptomyces</taxon>
    </lineage>
</organism>
<proteinExistence type="predicted"/>
<accession>A0A117PIH0</accession>
<dbReference type="STRING" id="146536.AQI70_07660"/>
<reference evidence="1 2" key="1">
    <citation type="submission" date="2015-10" db="EMBL/GenBank/DDBJ databases">
        <title>Draft genome sequence of Streptomyces curacoi DSM 40107, type strain for the species Streptomyces curacoi.</title>
        <authorList>
            <person name="Ruckert C."/>
            <person name="Winkler A."/>
            <person name="Kalinowski J."/>
            <person name="Kampfer P."/>
            <person name="Glaeser S."/>
        </authorList>
    </citation>
    <scope>NUCLEOTIDE SEQUENCE [LARGE SCALE GENOMIC DNA]</scope>
    <source>
        <strain evidence="1 2">DSM 40107</strain>
    </source>
</reference>
<gene>
    <name evidence="1" type="ORF">AQI70_07660</name>
</gene>
<evidence type="ECO:0000313" key="1">
    <source>
        <dbReference type="EMBL" id="KUM80246.1"/>
    </source>
</evidence>
<sequence length="130" mass="12922">MPGSWRVLLVLGLLAGLFGMHALGPGNAVAAPSHHAHERPMSAHVTALTAMTAMTDEAVCHSADSGGGHARHADPTCASGAVGAGPVLPALALDPADTAVTGDLDDRSVAVAPDGGRAPPSLAELQILRT</sequence>